<organism evidence="5 6">
    <name type="scientific">Synoicihabitans lomoniglobus</name>
    <dbReference type="NCBI Taxonomy" id="2909285"/>
    <lineage>
        <taxon>Bacteria</taxon>
        <taxon>Pseudomonadati</taxon>
        <taxon>Verrucomicrobiota</taxon>
        <taxon>Opitutia</taxon>
        <taxon>Opitutales</taxon>
        <taxon>Opitutaceae</taxon>
        <taxon>Synoicihabitans</taxon>
    </lineage>
</organism>
<dbReference type="Pfam" id="PF25973">
    <property type="entry name" value="BSH_CzcB"/>
    <property type="match status" value="1"/>
</dbReference>
<dbReference type="EMBL" id="CP119075">
    <property type="protein sequence ID" value="WED66009.1"/>
    <property type="molecule type" value="Genomic_DNA"/>
</dbReference>
<dbReference type="InterPro" id="IPR006143">
    <property type="entry name" value="RND_pump_MFP"/>
</dbReference>
<sequence length="370" mass="39484">MKSLRMFAPVGALSLLLMVGCAKTAPSRAAVASRSEQLVEVVPLARQDLVERLTLVGSIAARESAEVRAETAGVVREIAFVEGSVVTKGQVLLRIDDTELQAQLHEAEAALQLADANLRRLRGLAENRTISQADYESAQAQFRTAQARAELQRSRMAKTMVRAPFDGVAGGRQISPGDYVNNQTSITTITDVSRLKIEFQVPEAFLNKVHPGTTFTVDSRSLDLVAPVQGEVYFVNLGINRDTRSTEVKGWLVDPPPEFKPGMFGNIELVLAVRRQILVVPESALLVTREGMRITVVDATGDGPVAKYVGVTAGMRAGGMVEIEPEAGAGLADGQPVVASGIGAVNLSAGRALKLVPLRDELLPTLGAVD</sequence>
<evidence type="ECO:0000256" key="1">
    <source>
        <dbReference type="ARBA" id="ARBA00009477"/>
    </source>
</evidence>
<gene>
    <name evidence="5" type="ORF">PXH66_03985</name>
</gene>
<dbReference type="PANTHER" id="PTHR30469">
    <property type="entry name" value="MULTIDRUG RESISTANCE PROTEIN MDTA"/>
    <property type="match status" value="1"/>
</dbReference>
<evidence type="ECO:0000313" key="5">
    <source>
        <dbReference type="EMBL" id="WED66009.1"/>
    </source>
</evidence>
<dbReference type="AlphaFoldDB" id="A0AAF0CQ64"/>
<feature type="domain" description="CzcB-like barrel-sandwich hybrid" evidence="4">
    <location>
        <begin position="64"/>
        <end position="191"/>
    </location>
</feature>
<dbReference type="Gene3D" id="2.40.420.20">
    <property type="match status" value="1"/>
</dbReference>
<dbReference type="PANTHER" id="PTHR30469:SF15">
    <property type="entry name" value="HLYD FAMILY OF SECRETION PROTEINS"/>
    <property type="match status" value="1"/>
</dbReference>
<comment type="similarity">
    <text evidence="1">Belongs to the membrane fusion protein (MFP) (TC 8.A.1) family.</text>
</comment>
<dbReference type="RefSeq" id="WP_330931199.1">
    <property type="nucleotide sequence ID" value="NZ_CP119075.1"/>
</dbReference>
<dbReference type="SUPFAM" id="SSF111369">
    <property type="entry name" value="HlyD-like secretion proteins"/>
    <property type="match status" value="1"/>
</dbReference>
<evidence type="ECO:0000259" key="3">
    <source>
        <dbReference type="Pfam" id="PF25954"/>
    </source>
</evidence>
<evidence type="ECO:0000313" key="6">
    <source>
        <dbReference type="Proteomes" id="UP001218638"/>
    </source>
</evidence>
<dbReference type="Gene3D" id="2.40.50.100">
    <property type="match status" value="1"/>
</dbReference>
<dbReference type="Pfam" id="PF25954">
    <property type="entry name" value="Beta-barrel_RND_2"/>
    <property type="match status" value="1"/>
</dbReference>
<keyword evidence="6" id="KW-1185">Reference proteome</keyword>
<dbReference type="GO" id="GO:1990281">
    <property type="term" value="C:efflux pump complex"/>
    <property type="evidence" value="ECO:0007669"/>
    <property type="project" value="TreeGrafter"/>
</dbReference>
<dbReference type="NCBIfam" id="TIGR01730">
    <property type="entry name" value="RND_mfp"/>
    <property type="match status" value="1"/>
</dbReference>
<protein>
    <submittedName>
        <fullName evidence="5">Efflux RND transporter periplasmic adaptor subunit</fullName>
    </submittedName>
</protein>
<keyword evidence="2" id="KW-0732">Signal</keyword>
<evidence type="ECO:0000256" key="2">
    <source>
        <dbReference type="SAM" id="SignalP"/>
    </source>
</evidence>
<evidence type="ECO:0000259" key="4">
    <source>
        <dbReference type="Pfam" id="PF25973"/>
    </source>
</evidence>
<dbReference type="Proteomes" id="UP001218638">
    <property type="component" value="Chromosome"/>
</dbReference>
<reference evidence="5" key="1">
    <citation type="submission" date="2023-03" db="EMBL/GenBank/DDBJ databases">
        <title>Lomoglobus Profundus gen. nov., sp. nov., a novel member of the phylum Verrucomicrobia, isolated from deep-marine sediment of South China Sea.</title>
        <authorList>
            <person name="Ahmad T."/>
            <person name="Ishaq S.E."/>
            <person name="Wang F."/>
        </authorList>
    </citation>
    <scope>NUCLEOTIDE SEQUENCE</scope>
    <source>
        <strain evidence="5">LMO-M01</strain>
    </source>
</reference>
<dbReference type="InterPro" id="IPR058647">
    <property type="entry name" value="BSH_CzcB-like"/>
</dbReference>
<dbReference type="Gene3D" id="2.40.30.170">
    <property type="match status" value="1"/>
</dbReference>
<dbReference type="GO" id="GO:0015562">
    <property type="term" value="F:efflux transmembrane transporter activity"/>
    <property type="evidence" value="ECO:0007669"/>
    <property type="project" value="TreeGrafter"/>
</dbReference>
<dbReference type="InterPro" id="IPR058792">
    <property type="entry name" value="Beta-barrel_RND_2"/>
</dbReference>
<name>A0AAF0CQ64_9BACT</name>
<feature type="domain" description="CusB-like beta-barrel" evidence="3">
    <location>
        <begin position="197"/>
        <end position="269"/>
    </location>
</feature>
<feature type="signal peptide" evidence="2">
    <location>
        <begin position="1"/>
        <end position="24"/>
    </location>
</feature>
<dbReference type="PROSITE" id="PS51257">
    <property type="entry name" value="PROKAR_LIPOPROTEIN"/>
    <property type="match status" value="1"/>
</dbReference>
<dbReference type="Gene3D" id="1.10.287.470">
    <property type="entry name" value="Helix hairpin bin"/>
    <property type="match status" value="1"/>
</dbReference>
<proteinExistence type="inferred from homology"/>
<feature type="chain" id="PRO_5042202068" evidence="2">
    <location>
        <begin position="25"/>
        <end position="370"/>
    </location>
</feature>
<dbReference type="KEGG" id="slom:PXH66_03985"/>
<accession>A0AAF0CQ64</accession>